<name>A0ABQ5H2R1_9ASTR</name>
<proteinExistence type="predicted"/>
<evidence type="ECO:0000256" key="1">
    <source>
        <dbReference type="SAM" id="Phobius"/>
    </source>
</evidence>
<accession>A0ABQ5H2R1</accession>
<dbReference type="EMBL" id="BQNB010019110">
    <property type="protein sequence ID" value="GJT81776.1"/>
    <property type="molecule type" value="Genomic_DNA"/>
</dbReference>
<keyword evidence="3" id="KW-1185">Reference proteome</keyword>
<keyword evidence="1" id="KW-1133">Transmembrane helix</keyword>
<reference evidence="2" key="2">
    <citation type="submission" date="2022-01" db="EMBL/GenBank/DDBJ databases">
        <authorList>
            <person name="Yamashiro T."/>
            <person name="Shiraishi A."/>
            <person name="Satake H."/>
            <person name="Nakayama K."/>
        </authorList>
    </citation>
    <scope>NUCLEOTIDE SEQUENCE</scope>
</reference>
<comment type="caution">
    <text evidence="2">The sequence shown here is derived from an EMBL/GenBank/DDBJ whole genome shotgun (WGS) entry which is preliminary data.</text>
</comment>
<feature type="transmembrane region" description="Helical" evidence="1">
    <location>
        <begin position="48"/>
        <end position="69"/>
    </location>
</feature>
<gene>
    <name evidence="2" type="ORF">Tco_1056118</name>
</gene>
<evidence type="ECO:0000313" key="2">
    <source>
        <dbReference type="EMBL" id="GJT81776.1"/>
    </source>
</evidence>
<reference evidence="2" key="1">
    <citation type="journal article" date="2022" name="Int. J. Mol. Sci.">
        <title>Draft Genome of Tanacetum Coccineum: Genomic Comparison of Closely Related Tanacetum-Family Plants.</title>
        <authorList>
            <person name="Yamashiro T."/>
            <person name="Shiraishi A."/>
            <person name="Nakayama K."/>
            <person name="Satake H."/>
        </authorList>
    </citation>
    <scope>NUCLEOTIDE SEQUENCE</scope>
</reference>
<protein>
    <submittedName>
        <fullName evidence="2">Uncharacterized protein</fullName>
    </submittedName>
</protein>
<keyword evidence="1" id="KW-0472">Membrane</keyword>
<evidence type="ECO:0000313" key="3">
    <source>
        <dbReference type="Proteomes" id="UP001151760"/>
    </source>
</evidence>
<organism evidence="2 3">
    <name type="scientific">Tanacetum coccineum</name>
    <dbReference type="NCBI Taxonomy" id="301880"/>
    <lineage>
        <taxon>Eukaryota</taxon>
        <taxon>Viridiplantae</taxon>
        <taxon>Streptophyta</taxon>
        <taxon>Embryophyta</taxon>
        <taxon>Tracheophyta</taxon>
        <taxon>Spermatophyta</taxon>
        <taxon>Magnoliopsida</taxon>
        <taxon>eudicotyledons</taxon>
        <taxon>Gunneridae</taxon>
        <taxon>Pentapetalae</taxon>
        <taxon>asterids</taxon>
        <taxon>campanulids</taxon>
        <taxon>Asterales</taxon>
        <taxon>Asteraceae</taxon>
        <taxon>Asteroideae</taxon>
        <taxon>Anthemideae</taxon>
        <taxon>Anthemidinae</taxon>
        <taxon>Tanacetum</taxon>
    </lineage>
</organism>
<dbReference type="Proteomes" id="UP001151760">
    <property type="component" value="Unassembled WGS sequence"/>
</dbReference>
<keyword evidence="1" id="KW-0812">Transmembrane</keyword>
<sequence>MAKKQLALIRQRLNVTTAIGEVTLLENAGHQGIRGIEMEMVKEGMHQWIHLLQMPWLFKMGYVVMIGAFRLKKASQTLL</sequence>